<evidence type="ECO:0000313" key="1">
    <source>
        <dbReference type="EMBL" id="NYD53508.1"/>
    </source>
</evidence>
<dbReference type="EMBL" id="JACCBH010000001">
    <property type="protein sequence ID" value="NYD53508.1"/>
    <property type="molecule type" value="Genomic_DNA"/>
</dbReference>
<evidence type="ECO:0000313" key="2">
    <source>
        <dbReference type="Proteomes" id="UP000552045"/>
    </source>
</evidence>
<keyword evidence="2" id="KW-1185">Reference proteome</keyword>
<reference evidence="1 2" key="1">
    <citation type="submission" date="2020-07" db="EMBL/GenBank/DDBJ databases">
        <title>Sequencing the genomes of 1000 actinobacteria strains.</title>
        <authorList>
            <person name="Klenk H.-P."/>
        </authorList>
    </citation>
    <scope>NUCLEOTIDE SEQUENCE [LARGE SCALE GENOMIC DNA]</scope>
    <source>
        <strain evidence="1 2">DSM 22185</strain>
    </source>
</reference>
<organism evidence="1 2">
    <name type="scientific">Microbacterium pseudoresistens</name>
    <dbReference type="NCBI Taxonomy" id="640634"/>
    <lineage>
        <taxon>Bacteria</taxon>
        <taxon>Bacillati</taxon>
        <taxon>Actinomycetota</taxon>
        <taxon>Actinomycetes</taxon>
        <taxon>Micrococcales</taxon>
        <taxon>Microbacteriaceae</taxon>
        <taxon>Microbacterium</taxon>
    </lineage>
</organism>
<sequence>MDASSHRVAETGRGIDGSEKQFDLVAPERGPDNVQSVCRDGASWLVFHHGSVMQVYADGRLIRETVIAGELVHPNDSAIRGDEVIVCDAGTPTPVIKRVDAASARVTEVYPIEHPGWRLASVAIDEDGLLVTVSAEDIALDRRYRLLINRYDSRTLRPVQTFTCRTEDTYSQGCTIIGSRLYLNTNDGAAADDARITAVDLGEERSMEAVLLEGVGETEGLDAVAVDGGHCLATVFRRAVHLVSAP</sequence>
<proteinExistence type="predicted"/>
<dbReference type="AlphaFoldDB" id="A0A7Y9ET97"/>
<dbReference type="SUPFAM" id="SSF63825">
    <property type="entry name" value="YWTD domain"/>
    <property type="match status" value="1"/>
</dbReference>
<gene>
    <name evidence="1" type="ORF">BKA02_000563</name>
</gene>
<dbReference type="Proteomes" id="UP000552045">
    <property type="component" value="Unassembled WGS sequence"/>
</dbReference>
<comment type="caution">
    <text evidence="1">The sequence shown here is derived from an EMBL/GenBank/DDBJ whole genome shotgun (WGS) entry which is preliminary data.</text>
</comment>
<protein>
    <submittedName>
        <fullName evidence="1">Uncharacterized protein</fullName>
    </submittedName>
</protein>
<name>A0A7Y9ET97_9MICO</name>
<accession>A0A7Y9ET97</accession>
<dbReference type="RefSeq" id="WP_179431109.1">
    <property type="nucleotide sequence ID" value="NZ_BAABLC010000005.1"/>
</dbReference>